<dbReference type="AlphaFoldDB" id="A0A8J6IXL1"/>
<dbReference type="Proteomes" id="UP000601768">
    <property type="component" value="Unassembled WGS sequence"/>
</dbReference>
<evidence type="ECO:0000313" key="1">
    <source>
        <dbReference type="EMBL" id="MBC3767083.1"/>
    </source>
</evidence>
<evidence type="ECO:0000313" key="2">
    <source>
        <dbReference type="Proteomes" id="UP000601768"/>
    </source>
</evidence>
<dbReference type="PROSITE" id="PS51257">
    <property type="entry name" value="PROKAR_LIPOPROTEIN"/>
    <property type="match status" value="1"/>
</dbReference>
<accession>A0A8J6IXL1</accession>
<name>A0A8J6IXL1_9ALTE</name>
<keyword evidence="2" id="KW-1185">Reference proteome</keyword>
<gene>
    <name evidence="1" type="ORF">H8B19_14450</name>
</gene>
<reference evidence="1" key="2">
    <citation type="submission" date="2020-08" db="EMBL/GenBank/DDBJ databases">
        <authorList>
            <person name="Lai Q."/>
        </authorList>
    </citation>
    <scope>NUCLEOTIDE SEQUENCE</scope>
    <source>
        <strain evidence="1">S27-2</strain>
    </source>
</reference>
<sequence>MRVFIGGLILFISACSSTPPLPGQQRFEQLDFLLGEWVGKAPDGSEFYEAYSFDSQYQIRSTRYKDRAFSVAGDSSIIRLEQGEVISVWNDFSWKASDITDNRACFVPLEAPSSFCWEKTDSDHLRVTQKWTDQQGVPQQYTIDLVRK</sequence>
<dbReference type="RefSeq" id="WP_186507598.1">
    <property type="nucleotide sequence ID" value="NZ_JACNEP010000013.1"/>
</dbReference>
<proteinExistence type="predicted"/>
<protein>
    <submittedName>
        <fullName evidence="1">Uncharacterized protein</fullName>
    </submittedName>
</protein>
<comment type="caution">
    <text evidence="1">The sequence shown here is derived from an EMBL/GenBank/DDBJ whole genome shotgun (WGS) entry which is preliminary data.</text>
</comment>
<reference evidence="1" key="1">
    <citation type="journal article" date="2018" name="Int. J. Syst. Evol. Microbiol.">
        <title>Neptunicella marina gen. nov., sp. nov., isolated from surface seawater.</title>
        <authorList>
            <person name="Liu X."/>
            <person name="Lai Q."/>
            <person name="Du Y."/>
            <person name="Zhang X."/>
            <person name="Liu Z."/>
            <person name="Sun F."/>
            <person name="Shao Z."/>
        </authorList>
    </citation>
    <scope>NUCLEOTIDE SEQUENCE</scope>
    <source>
        <strain evidence="1">S27-2</strain>
    </source>
</reference>
<organism evidence="1 2">
    <name type="scientific">Neptunicella marina</name>
    <dbReference type="NCBI Taxonomy" id="2125989"/>
    <lineage>
        <taxon>Bacteria</taxon>
        <taxon>Pseudomonadati</taxon>
        <taxon>Pseudomonadota</taxon>
        <taxon>Gammaproteobacteria</taxon>
        <taxon>Alteromonadales</taxon>
        <taxon>Alteromonadaceae</taxon>
        <taxon>Neptunicella</taxon>
    </lineage>
</organism>
<dbReference type="EMBL" id="JACNEP010000013">
    <property type="protein sequence ID" value="MBC3767083.1"/>
    <property type="molecule type" value="Genomic_DNA"/>
</dbReference>